<evidence type="ECO:0000259" key="2">
    <source>
        <dbReference type="Pfam" id="PF01182"/>
    </source>
</evidence>
<dbReference type="GO" id="GO:0019262">
    <property type="term" value="P:N-acetylneuraminate catabolic process"/>
    <property type="evidence" value="ECO:0007669"/>
    <property type="project" value="TreeGrafter"/>
</dbReference>
<dbReference type="SUPFAM" id="SSF100950">
    <property type="entry name" value="NagB/RpiA/CoA transferase-like"/>
    <property type="match status" value="1"/>
</dbReference>
<protein>
    <submittedName>
        <fullName evidence="3">Glucosamine-6-phosphate deaminase</fullName>
    </submittedName>
</protein>
<dbReference type="CDD" id="cd01399">
    <property type="entry name" value="GlcN6P_deaminase"/>
    <property type="match status" value="1"/>
</dbReference>
<dbReference type="OrthoDB" id="9791139at2"/>
<dbReference type="PANTHER" id="PTHR11280:SF5">
    <property type="entry name" value="GLUCOSAMINE-6-PHOSPHATE ISOMERASE"/>
    <property type="match status" value="1"/>
</dbReference>
<evidence type="ECO:0000313" key="3">
    <source>
        <dbReference type="EMBL" id="TQF13233.1"/>
    </source>
</evidence>
<dbReference type="GO" id="GO:0006046">
    <property type="term" value="P:N-acetylglucosamine catabolic process"/>
    <property type="evidence" value="ECO:0007669"/>
    <property type="project" value="TreeGrafter"/>
</dbReference>
<reference evidence="3 4" key="1">
    <citation type="submission" date="2019-06" db="EMBL/GenBank/DDBJ databases">
        <authorList>
            <person name="Livingstone P."/>
            <person name="Whitworth D."/>
        </authorList>
    </citation>
    <scope>NUCLEOTIDE SEQUENCE [LARGE SCALE GENOMIC DNA]</scope>
    <source>
        <strain evidence="3 4">AM401</strain>
    </source>
</reference>
<dbReference type="InterPro" id="IPR006148">
    <property type="entry name" value="Glc/Gal-6P_isomerase"/>
</dbReference>
<dbReference type="GO" id="GO:0005737">
    <property type="term" value="C:cytoplasm"/>
    <property type="evidence" value="ECO:0007669"/>
    <property type="project" value="TreeGrafter"/>
</dbReference>
<feature type="domain" description="Glucosamine/galactosamine-6-phosphate isomerase" evidence="2">
    <location>
        <begin position="10"/>
        <end position="229"/>
    </location>
</feature>
<dbReference type="InterPro" id="IPR037171">
    <property type="entry name" value="NagB/RpiA_transferase-like"/>
</dbReference>
<evidence type="ECO:0000256" key="1">
    <source>
        <dbReference type="ARBA" id="ARBA00022801"/>
    </source>
</evidence>
<keyword evidence="1" id="KW-0378">Hydrolase</keyword>
<dbReference type="Gene3D" id="3.40.50.1360">
    <property type="match status" value="1"/>
</dbReference>
<dbReference type="InterPro" id="IPR004547">
    <property type="entry name" value="Glucosamine6P_isomerase"/>
</dbReference>
<dbReference type="Pfam" id="PF01182">
    <property type="entry name" value="Glucosamine_iso"/>
    <property type="match status" value="1"/>
</dbReference>
<gene>
    <name evidence="3" type="ORF">FJV41_24860</name>
</gene>
<dbReference type="GO" id="GO:0006043">
    <property type="term" value="P:glucosamine catabolic process"/>
    <property type="evidence" value="ECO:0007669"/>
    <property type="project" value="TreeGrafter"/>
</dbReference>
<dbReference type="InterPro" id="IPR018321">
    <property type="entry name" value="Glucosamine6P_isomerase_CS"/>
</dbReference>
<dbReference type="PROSITE" id="PS01161">
    <property type="entry name" value="GLC_GALNAC_ISOMERASE"/>
    <property type="match status" value="1"/>
</dbReference>
<dbReference type="GO" id="GO:0042802">
    <property type="term" value="F:identical protein binding"/>
    <property type="evidence" value="ECO:0007669"/>
    <property type="project" value="TreeGrafter"/>
</dbReference>
<dbReference type="GO" id="GO:0004342">
    <property type="term" value="F:glucosamine-6-phosphate deaminase activity"/>
    <property type="evidence" value="ECO:0007669"/>
    <property type="project" value="InterPro"/>
</dbReference>
<dbReference type="PANTHER" id="PTHR11280">
    <property type="entry name" value="GLUCOSAMINE-6-PHOSPHATE ISOMERASE"/>
    <property type="match status" value="1"/>
</dbReference>
<dbReference type="GO" id="GO:0005975">
    <property type="term" value="P:carbohydrate metabolic process"/>
    <property type="evidence" value="ECO:0007669"/>
    <property type="project" value="InterPro"/>
</dbReference>
<comment type="caution">
    <text evidence="3">The sequence shown here is derived from an EMBL/GenBank/DDBJ whole genome shotgun (WGS) entry which is preliminary data.</text>
</comment>
<dbReference type="Proteomes" id="UP000315369">
    <property type="component" value="Unassembled WGS sequence"/>
</dbReference>
<name>A0A540WW40_9BACT</name>
<dbReference type="AlphaFoldDB" id="A0A540WW40"/>
<sequence length="247" mass="26979">MNLRVFESEQDAAVACAARVREAVTSHPSLVLGLPTGRTPLNVYRELVALHERKAVDWSRARTFNLDELLGVSAEDGGSFRAYMDRHFFQRVNLSEELIHFLDGAAPDAEAECARYEAELAAEGGLGLVLLGIGANGHLAFNEPAEQLQARCHRTRLSRETREANAMLFGDDPSRVPLEALTLGMGALIQSRRAMLLAFGEGKAEAVKAMVEGPVTPRCPASFLQLHRDVEVWLDRASASALSARTQ</sequence>
<dbReference type="EMBL" id="VIFM01000107">
    <property type="protein sequence ID" value="TQF13233.1"/>
    <property type="molecule type" value="Genomic_DNA"/>
</dbReference>
<organism evidence="3 4">
    <name type="scientific">Myxococcus llanfairpwllgwyngyllgogerychwyrndrobwllllantysiliogogogochensis</name>
    <dbReference type="NCBI Taxonomy" id="2590453"/>
    <lineage>
        <taxon>Bacteria</taxon>
        <taxon>Pseudomonadati</taxon>
        <taxon>Myxococcota</taxon>
        <taxon>Myxococcia</taxon>
        <taxon>Myxococcales</taxon>
        <taxon>Cystobacterineae</taxon>
        <taxon>Myxococcaceae</taxon>
        <taxon>Myxococcus</taxon>
    </lineage>
</organism>
<accession>A0A540WW40</accession>
<evidence type="ECO:0000313" key="4">
    <source>
        <dbReference type="Proteomes" id="UP000315369"/>
    </source>
</evidence>
<keyword evidence="4" id="KW-1185">Reference proteome</keyword>
<proteinExistence type="predicted"/>
<dbReference type="RefSeq" id="WP_141645034.1">
    <property type="nucleotide sequence ID" value="NZ_VIFM01000107.1"/>
</dbReference>